<comment type="similarity">
    <text evidence="1">Belongs to the peptidase S33 family.</text>
</comment>
<feature type="domain" description="Epoxide hydrolase N-terminal" evidence="5">
    <location>
        <begin position="12"/>
        <end position="116"/>
    </location>
</feature>
<feature type="active site" description="Proton acceptor" evidence="4">
    <location>
        <position position="370"/>
    </location>
</feature>
<evidence type="ECO:0000256" key="3">
    <source>
        <dbReference type="ARBA" id="ARBA00022801"/>
    </source>
</evidence>
<dbReference type="GO" id="GO:0097176">
    <property type="term" value="P:epoxide metabolic process"/>
    <property type="evidence" value="ECO:0007669"/>
    <property type="project" value="TreeGrafter"/>
</dbReference>
<dbReference type="SUPFAM" id="SSF53474">
    <property type="entry name" value="alpha/beta-Hydrolases"/>
    <property type="match status" value="1"/>
</dbReference>
<accession>A0A9J9LCD8</accession>
<dbReference type="Gene3D" id="3.40.50.1820">
    <property type="entry name" value="alpha/beta hydrolase"/>
    <property type="match status" value="1"/>
</dbReference>
<dbReference type="InterPro" id="IPR010497">
    <property type="entry name" value="Epoxide_hydro_N"/>
</dbReference>
<keyword evidence="7" id="KW-1185">Reference proteome</keyword>
<protein>
    <submittedName>
        <fullName evidence="6">Epoxide hydrolase domain protein</fullName>
    </submittedName>
</protein>
<dbReference type="Pfam" id="PF06441">
    <property type="entry name" value="EHN"/>
    <property type="match status" value="1"/>
</dbReference>
<dbReference type="AlphaFoldDB" id="A0A9J9LCD8"/>
<evidence type="ECO:0000259" key="5">
    <source>
        <dbReference type="Pfam" id="PF06441"/>
    </source>
</evidence>
<reference evidence="6 7" key="1">
    <citation type="journal article" date="2010" name="J. Bacteriol.">
        <title>Genome sequence of the dioxin-mineralizing bacterium Sphingomonas wittichii RW1.</title>
        <authorList>
            <person name="Miller T.R."/>
            <person name="Delcher A.L."/>
            <person name="Salzberg S.L."/>
            <person name="Saunders E."/>
            <person name="Detter J.C."/>
            <person name="Halden R.U."/>
        </authorList>
    </citation>
    <scope>NUCLEOTIDE SEQUENCE [LARGE SCALE GENOMIC DNA]</scope>
    <source>
        <strain evidence="7">DSM 6014 / CCUG 31198 / JCM 15750 / NBRC 105917 / EY 4224 / RW1</strain>
    </source>
</reference>
<dbReference type="KEGG" id="swi:Swit_1982"/>
<organism evidence="6 7">
    <name type="scientific">Rhizorhabdus wittichii (strain DSM 6014 / CCUG 31198 / JCM 15750 / NBRC 105917 / EY 4224 / RW1)</name>
    <name type="common">Sphingomonas wittichii</name>
    <dbReference type="NCBI Taxonomy" id="392499"/>
    <lineage>
        <taxon>Bacteria</taxon>
        <taxon>Pseudomonadati</taxon>
        <taxon>Pseudomonadota</taxon>
        <taxon>Alphaproteobacteria</taxon>
        <taxon>Sphingomonadales</taxon>
        <taxon>Sphingomonadaceae</taxon>
        <taxon>Rhizorhabdus</taxon>
    </lineage>
</organism>
<proteinExistence type="inferred from homology"/>
<dbReference type="PANTHER" id="PTHR21661:SF35">
    <property type="entry name" value="EPOXIDE HYDROLASE"/>
    <property type="match status" value="1"/>
</dbReference>
<dbReference type="PRINTS" id="PR00412">
    <property type="entry name" value="EPOXHYDRLASE"/>
</dbReference>
<dbReference type="Proteomes" id="UP000001989">
    <property type="component" value="Chromosome"/>
</dbReference>
<evidence type="ECO:0000313" key="6">
    <source>
        <dbReference type="EMBL" id="ABQ68342.1"/>
    </source>
</evidence>
<keyword evidence="3 6" id="KW-0378">Hydrolase</keyword>
<dbReference type="InterPro" id="IPR000639">
    <property type="entry name" value="Epox_hydrolase-like"/>
</dbReference>
<dbReference type="InterPro" id="IPR016292">
    <property type="entry name" value="Epoxide_hydrolase"/>
</dbReference>
<gene>
    <name evidence="6" type="ordered locus">Swit_1982</name>
</gene>
<dbReference type="GO" id="GO:0004301">
    <property type="term" value="F:epoxide hydrolase activity"/>
    <property type="evidence" value="ECO:0007669"/>
    <property type="project" value="TreeGrafter"/>
</dbReference>
<sequence length="393" mass="44290">MKNRHERHPMSIQNFTVDWSAAQRADVTRQVSDYVLPPAPAGDGWSIGCDAGFLARLREHWLRFDWDKAVERLNRFPQFVATVDGLPLHYIHVKAEVENAPPLLLLHGWPSSPFEFFGVIDRLANPSRHGGDPADAFEIIAPSLPGYGFSGKPDAIVGPRVIADLIDRLMVEQLGHQRYFSHGGDWGAVVSSWLAIRHPQNLRGIHLGMIALPMPAQPATPEERDWVDRYSRVQRDMGGYSHLQGSRPQSLAWLAAGNPMGQAAWIAERYHDWSDLRDRGFEEVYDLDWLLTAILVHVMNDSFASTAYLYNGLARESGGSVTTLNRGERCETPTAFTNHLGDPRIIPPPRARVEQTYNIVRWRDSEKGGHFPAHEQPDDFVADLVDWMRAARA</sequence>
<evidence type="ECO:0000256" key="2">
    <source>
        <dbReference type="ARBA" id="ARBA00022797"/>
    </source>
</evidence>
<evidence type="ECO:0000256" key="4">
    <source>
        <dbReference type="PIRSR" id="PIRSR001112-1"/>
    </source>
</evidence>
<dbReference type="EMBL" id="CP000699">
    <property type="protein sequence ID" value="ABQ68342.1"/>
    <property type="molecule type" value="Genomic_DNA"/>
</dbReference>
<dbReference type="PIRSF" id="PIRSF001112">
    <property type="entry name" value="Epoxide_hydrolase"/>
    <property type="match status" value="1"/>
</dbReference>
<evidence type="ECO:0000313" key="7">
    <source>
        <dbReference type="Proteomes" id="UP000001989"/>
    </source>
</evidence>
<evidence type="ECO:0000256" key="1">
    <source>
        <dbReference type="ARBA" id="ARBA00010088"/>
    </source>
</evidence>
<feature type="active site" description="Nucleophile" evidence="4">
    <location>
        <position position="185"/>
    </location>
</feature>
<dbReference type="InterPro" id="IPR029058">
    <property type="entry name" value="AB_hydrolase_fold"/>
</dbReference>
<keyword evidence="2" id="KW-0058">Aromatic hydrocarbons catabolism</keyword>
<feature type="active site" description="Proton donor" evidence="4">
    <location>
        <position position="310"/>
    </location>
</feature>
<name>A0A9J9LCD8_RHIWR</name>
<dbReference type="PANTHER" id="PTHR21661">
    <property type="entry name" value="EPOXIDE HYDROLASE 1-RELATED"/>
    <property type="match status" value="1"/>
</dbReference>